<dbReference type="InterPro" id="IPR001129">
    <property type="entry name" value="Membr-assoc_MAPEG"/>
</dbReference>
<dbReference type="RefSeq" id="WP_380861944.1">
    <property type="nucleotide sequence ID" value="NZ_JBHRXV010000011.1"/>
</dbReference>
<comment type="subcellular location">
    <subcellularLocation>
        <location evidence="1">Membrane</location>
        <topology evidence="1">Multi-pass membrane protein</topology>
    </subcellularLocation>
</comment>
<evidence type="ECO:0000313" key="6">
    <source>
        <dbReference type="EMBL" id="MFC3713444.1"/>
    </source>
</evidence>
<proteinExistence type="predicted"/>
<feature type="transmembrane region" description="Helical" evidence="5">
    <location>
        <begin position="105"/>
        <end position="128"/>
    </location>
</feature>
<dbReference type="EMBL" id="JBHRXV010000011">
    <property type="protein sequence ID" value="MFC3713444.1"/>
    <property type="molecule type" value="Genomic_DNA"/>
</dbReference>
<feature type="transmembrane region" description="Helical" evidence="5">
    <location>
        <begin position="6"/>
        <end position="24"/>
    </location>
</feature>
<sequence length="131" mass="14509">MFESHPYTVGALLFALLAYLWSIFRVGQARGKYGVQAPAVTGDPGFERAFRAQQNTVEQLILFLPLLALAAWLWGDRAAAIYGAVWSVGRILYVEGYAREAGKRALGFYLSGLLSMIVLLALIVTLVMRHF</sequence>
<dbReference type="PANTHER" id="PTHR10250:SF15">
    <property type="entry name" value="MICROSOMAL GLUTATHIONE S-TRANSFERASE-RELATED"/>
    <property type="match status" value="1"/>
</dbReference>
<keyword evidence="7" id="KW-1185">Reference proteome</keyword>
<dbReference type="InterPro" id="IPR050997">
    <property type="entry name" value="MAPEG"/>
</dbReference>
<dbReference type="Proteomes" id="UP001595615">
    <property type="component" value="Unassembled WGS sequence"/>
</dbReference>
<keyword evidence="3 5" id="KW-1133">Transmembrane helix</keyword>
<keyword evidence="2 5" id="KW-0812">Transmembrane</keyword>
<dbReference type="SUPFAM" id="SSF161084">
    <property type="entry name" value="MAPEG domain-like"/>
    <property type="match status" value="1"/>
</dbReference>
<dbReference type="Gene3D" id="1.20.120.550">
    <property type="entry name" value="Membrane associated eicosanoid/glutathione metabolism-like domain"/>
    <property type="match status" value="1"/>
</dbReference>
<reference evidence="7" key="1">
    <citation type="journal article" date="2019" name="Int. J. Syst. Evol. Microbiol.">
        <title>The Global Catalogue of Microorganisms (GCM) 10K type strain sequencing project: providing services to taxonomists for standard genome sequencing and annotation.</title>
        <authorList>
            <consortium name="The Broad Institute Genomics Platform"/>
            <consortium name="The Broad Institute Genome Sequencing Center for Infectious Disease"/>
            <person name="Wu L."/>
            <person name="Ma J."/>
        </authorList>
    </citation>
    <scope>NUCLEOTIDE SEQUENCE [LARGE SCALE GENOMIC DNA]</scope>
    <source>
        <strain evidence="7">KCTC 42644</strain>
    </source>
</reference>
<dbReference type="Pfam" id="PF01124">
    <property type="entry name" value="MAPEG"/>
    <property type="match status" value="1"/>
</dbReference>
<dbReference type="PANTHER" id="PTHR10250">
    <property type="entry name" value="MICROSOMAL GLUTATHIONE S-TRANSFERASE"/>
    <property type="match status" value="1"/>
</dbReference>
<evidence type="ECO:0000256" key="4">
    <source>
        <dbReference type="ARBA" id="ARBA00023136"/>
    </source>
</evidence>
<dbReference type="InterPro" id="IPR023352">
    <property type="entry name" value="MAPEG-like_dom_sf"/>
</dbReference>
<protein>
    <submittedName>
        <fullName evidence="6">MAPEG family protein</fullName>
    </submittedName>
</protein>
<organism evidence="6 7">
    <name type="scientific">Sphingoaurantiacus capsulatus</name>
    <dbReference type="NCBI Taxonomy" id="1771310"/>
    <lineage>
        <taxon>Bacteria</taxon>
        <taxon>Pseudomonadati</taxon>
        <taxon>Pseudomonadota</taxon>
        <taxon>Alphaproteobacteria</taxon>
        <taxon>Sphingomonadales</taxon>
        <taxon>Sphingosinicellaceae</taxon>
        <taxon>Sphingoaurantiacus</taxon>
    </lineage>
</organism>
<feature type="transmembrane region" description="Helical" evidence="5">
    <location>
        <begin position="80"/>
        <end position="98"/>
    </location>
</feature>
<name>A0ABV7XFH6_9SPHN</name>
<evidence type="ECO:0000256" key="1">
    <source>
        <dbReference type="ARBA" id="ARBA00004141"/>
    </source>
</evidence>
<comment type="caution">
    <text evidence="6">The sequence shown here is derived from an EMBL/GenBank/DDBJ whole genome shotgun (WGS) entry which is preliminary data.</text>
</comment>
<accession>A0ABV7XFH6</accession>
<gene>
    <name evidence="6" type="ORF">ACFOMD_12735</name>
</gene>
<evidence type="ECO:0000256" key="5">
    <source>
        <dbReference type="SAM" id="Phobius"/>
    </source>
</evidence>
<evidence type="ECO:0000313" key="7">
    <source>
        <dbReference type="Proteomes" id="UP001595615"/>
    </source>
</evidence>
<keyword evidence="4 5" id="KW-0472">Membrane</keyword>
<evidence type="ECO:0000256" key="2">
    <source>
        <dbReference type="ARBA" id="ARBA00022692"/>
    </source>
</evidence>
<evidence type="ECO:0000256" key="3">
    <source>
        <dbReference type="ARBA" id="ARBA00022989"/>
    </source>
</evidence>